<dbReference type="CDD" id="cd08279">
    <property type="entry name" value="Zn_ADH_class_III"/>
    <property type="match status" value="1"/>
</dbReference>
<comment type="similarity">
    <text evidence="6">Belongs to the zinc-containing alcohol dehydrogenase family.</text>
</comment>
<keyword evidence="4" id="KW-0560">Oxidoreductase</keyword>
<evidence type="ECO:0000256" key="5">
    <source>
        <dbReference type="ARBA" id="ARBA00023027"/>
    </source>
</evidence>
<dbReference type="Gene3D" id="3.90.180.10">
    <property type="entry name" value="Medium-chain alcohol dehydrogenases, catalytic domain"/>
    <property type="match status" value="1"/>
</dbReference>
<dbReference type="GO" id="GO:0046294">
    <property type="term" value="P:formaldehyde catabolic process"/>
    <property type="evidence" value="ECO:0007669"/>
    <property type="project" value="TreeGrafter"/>
</dbReference>
<keyword evidence="9" id="KW-1185">Reference proteome</keyword>
<evidence type="ECO:0000256" key="1">
    <source>
        <dbReference type="ARBA" id="ARBA00001947"/>
    </source>
</evidence>
<dbReference type="SUPFAM" id="SSF50129">
    <property type="entry name" value="GroES-like"/>
    <property type="match status" value="2"/>
</dbReference>
<organism evidence="8 9">
    <name type="scientific">Entotheonella factor</name>
    <dbReference type="NCBI Taxonomy" id="1429438"/>
    <lineage>
        <taxon>Bacteria</taxon>
        <taxon>Pseudomonadati</taxon>
        <taxon>Nitrospinota/Tectimicrobiota group</taxon>
        <taxon>Candidatus Tectimicrobiota</taxon>
        <taxon>Candidatus Entotheonellia</taxon>
        <taxon>Candidatus Entotheonellales</taxon>
        <taxon>Candidatus Entotheonellaceae</taxon>
        <taxon>Candidatus Entotheonella</taxon>
    </lineage>
</organism>
<keyword evidence="2 6" id="KW-0479">Metal-binding</keyword>
<feature type="domain" description="Enoyl reductase (ER)" evidence="7">
    <location>
        <begin position="8"/>
        <end position="360"/>
    </location>
</feature>
<keyword evidence="3 6" id="KW-0862">Zinc</keyword>
<dbReference type="InterPro" id="IPR020843">
    <property type="entry name" value="ER"/>
</dbReference>
<comment type="caution">
    <text evidence="8">The sequence shown here is derived from an EMBL/GenBank/DDBJ whole genome shotgun (WGS) entry which is preliminary data.</text>
</comment>
<dbReference type="EMBL" id="AZHW01000812">
    <property type="protein sequence ID" value="ETW96260.1"/>
    <property type="molecule type" value="Genomic_DNA"/>
</dbReference>
<dbReference type="Pfam" id="PF00107">
    <property type="entry name" value="ADH_zinc_N"/>
    <property type="match status" value="1"/>
</dbReference>
<sequence length="363" mass="38696">MQAAVFHRAHEPVTIESVDIDQPAGREVLVRTAASGVCHSDLHYVDGSVSYTGSTPIVLGHEGAGVVEAVGDEVTTVRPGDHVIACLSGFCGTCQQCLTGHPNLCINRIIKRDQSAPPRLSQNGNPVMPFADIGSYAEQMLCHENSLVQIDSDIPLDHAALMGCGALTGLGAALRTSGLEAGQSVAVFGCGGVGLSIIQGARIGGARQIIAVDMYNSKLGMAEAVGATHVVNTSEQEAVAAIRELTRGEGVDHAFEAVGLPTLVRQAVESLAIRGTATIVGVLPTGSMIEFPWEALRPECRVQTSRMGSNRFRVDIPRYLELYRQGRLKLDEMVTRRRTLQDINDAFRAMKAGEVARSVLLFE</sequence>
<dbReference type="Pfam" id="PF08240">
    <property type="entry name" value="ADH_N"/>
    <property type="match status" value="1"/>
</dbReference>
<dbReference type="PANTHER" id="PTHR43880">
    <property type="entry name" value="ALCOHOL DEHYDROGENASE"/>
    <property type="match status" value="1"/>
</dbReference>
<dbReference type="InterPro" id="IPR011032">
    <property type="entry name" value="GroES-like_sf"/>
</dbReference>
<dbReference type="SUPFAM" id="SSF51735">
    <property type="entry name" value="NAD(P)-binding Rossmann-fold domains"/>
    <property type="match status" value="1"/>
</dbReference>
<evidence type="ECO:0000259" key="7">
    <source>
        <dbReference type="SMART" id="SM00829"/>
    </source>
</evidence>
<dbReference type="InterPro" id="IPR013149">
    <property type="entry name" value="ADH-like_C"/>
</dbReference>
<evidence type="ECO:0000313" key="9">
    <source>
        <dbReference type="Proteomes" id="UP000019141"/>
    </source>
</evidence>
<dbReference type="SMART" id="SM00829">
    <property type="entry name" value="PKS_ER"/>
    <property type="match status" value="1"/>
</dbReference>
<protein>
    <submittedName>
        <fullName evidence="8">Alcohol dehydrogenase</fullName>
    </submittedName>
</protein>
<dbReference type="GO" id="GO:0005829">
    <property type="term" value="C:cytosol"/>
    <property type="evidence" value="ECO:0007669"/>
    <property type="project" value="TreeGrafter"/>
</dbReference>
<keyword evidence="5" id="KW-0520">NAD</keyword>
<evidence type="ECO:0000256" key="3">
    <source>
        <dbReference type="ARBA" id="ARBA00022833"/>
    </source>
</evidence>
<dbReference type="AlphaFoldDB" id="W4LEY3"/>
<dbReference type="Proteomes" id="UP000019141">
    <property type="component" value="Unassembled WGS sequence"/>
</dbReference>
<dbReference type="InterPro" id="IPR013154">
    <property type="entry name" value="ADH-like_N"/>
</dbReference>
<evidence type="ECO:0000256" key="2">
    <source>
        <dbReference type="ARBA" id="ARBA00022723"/>
    </source>
</evidence>
<dbReference type="PROSITE" id="PS00059">
    <property type="entry name" value="ADH_ZINC"/>
    <property type="match status" value="1"/>
</dbReference>
<dbReference type="PANTHER" id="PTHR43880:SF12">
    <property type="entry name" value="ALCOHOL DEHYDROGENASE CLASS-3"/>
    <property type="match status" value="1"/>
</dbReference>
<dbReference type="GO" id="GO:0051903">
    <property type="term" value="F:S-(hydroxymethyl)glutathione dehydrogenase [NAD(P)+] activity"/>
    <property type="evidence" value="ECO:0007669"/>
    <property type="project" value="TreeGrafter"/>
</dbReference>
<dbReference type="InterPro" id="IPR036291">
    <property type="entry name" value="NAD(P)-bd_dom_sf"/>
</dbReference>
<name>W4LEY3_ENTF1</name>
<dbReference type="Gene3D" id="3.40.50.720">
    <property type="entry name" value="NAD(P)-binding Rossmann-like Domain"/>
    <property type="match status" value="1"/>
</dbReference>
<evidence type="ECO:0000256" key="6">
    <source>
        <dbReference type="RuleBase" id="RU361277"/>
    </source>
</evidence>
<dbReference type="HOGENOM" id="CLU_026673_14_1_7"/>
<evidence type="ECO:0000256" key="4">
    <source>
        <dbReference type="ARBA" id="ARBA00023002"/>
    </source>
</evidence>
<gene>
    <name evidence="8" type="ORF">ETSY1_27360</name>
</gene>
<dbReference type="InterPro" id="IPR002328">
    <property type="entry name" value="ADH_Zn_CS"/>
</dbReference>
<dbReference type="FunFam" id="3.40.50.720:FF:000003">
    <property type="entry name" value="S-(hydroxymethyl)glutathione dehydrogenase"/>
    <property type="match status" value="1"/>
</dbReference>
<reference evidence="8 9" key="1">
    <citation type="journal article" date="2014" name="Nature">
        <title>An environmental bacterial taxon with a large and distinct metabolic repertoire.</title>
        <authorList>
            <person name="Wilson M.C."/>
            <person name="Mori T."/>
            <person name="Ruckert C."/>
            <person name="Uria A.R."/>
            <person name="Helf M.J."/>
            <person name="Takada K."/>
            <person name="Gernert C."/>
            <person name="Steffens U.A."/>
            <person name="Heycke N."/>
            <person name="Schmitt S."/>
            <person name="Rinke C."/>
            <person name="Helfrich E.J."/>
            <person name="Brachmann A.O."/>
            <person name="Gurgui C."/>
            <person name="Wakimoto T."/>
            <person name="Kracht M."/>
            <person name="Crusemann M."/>
            <person name="Hentschel U."/>
            <person name="Abe I."/>
            <person name="Matsunaga S."/>
            <person name="Kalinowski J."/>
            <person name="Takeyama H."/>
            <person name="Piel J."/>
        </authorList>
    </citation>
    <scope>NUCLEOTIDE SEQUENCE [LARGE SCALE GENOMIC DNA]</scope>
    <source>
        <strain evidence="9">TSY1</strain>
    </source>
</reference>
<comment type="cofactor">
    <cofactor evidence="1 6">
        <name>Zn(2+)</name>
        <dbReference type="ChEBI" id="CHEBI:29105"/>
    </cofactor>
</comment>
<dbReference type="GO" id="GO:0008270">
    <property type="term" value="F:zinc ion binding"/>
    <property type="evidence" value="ECO:0007669"/>
    <property type="project" value="InterPro"/>
</dbReference>
<evidence type="ECO:0000313" key="8">
    <source>
        <dbReference type="EMBL" id="ETW96260.1"/>
    </source>
</evidence>
<accession>W4LEY3</accession>
<proteinExistence type="inferred from homology"/>